<keyword evidence="2 3" id="KW-0378">Hydrolase</keyword>
<dbReference type="AlphaFoldDB" id="A0A1G6ZI45"/>
<evidence type="ECO:0000256" key="3">
    <source>
        <dbReference type="HAMAP-Rule" id="MF_01440"/>
    </source>
</evidence>
<dbReference type="InterPro" id="IPR038592">
    <property type="entry name" value="CheD-like_sf"/>
</dbReference>
<dbReference type="PANTHER" id="PTHR35147:SF1">
    <property type="entry name" value="CHEMORECEPTOR GLUTAMINE DEAMIDASE CHED-RELATED"/>
    <property type="match status" value="1"/>
</dbReference>
<dbReference type="SUPFAM" id="SSF64438">
    <property type="entry name" value="CNF1/YfiH-like putative cysteine hydrolases"/>
    <property type="match status" value="1"/>
</dbReference>
<comment type="catalytic activity">
    <reaction evidence="3">
        <text>L-glutaminyl-[protein] + H2O = L-glutamyl-[protein] + NH4(+)</text>
        <dbReference type="Rhea" id="RHEA:16441"/>
        <dbReference type="Rhea" id="RHEA-COMP:10207"/>
        <dbReference type="Rhea" id="RHEA-COMP:10208"/>
        <dbReference type="ChEBI" id="CHEBI:15377"/>
        <dbReference type="ChEBI" id="CHEBI:28938"/>
        <dbReference type="ChEBI" id="CHEBI:29973"/>
        <dbReference type="ChEBI" id="CHEBI:30011"/>
        <dbReference type="EC" id="3.5.1.44"/>
    </reaction>
</comment>
<dbReference type="EMBL" id="FNAG01000014">
    <property type="protein sequence ID" value="SDE02103.1"/>
    <property type="molecule type" value="Genomic_DNA"/>
</dbReference>
<accession>A0A1G6ZI45</accession>
<protein>
    <recommendedName>
        <fullName evidence="3">Probable chemoreceptor glutamine deamidase CheD</fullName>
        <ecNumber evidence="3">3.5.1.44</ecNumber>
    </recommendedName>
</protein>
<dbReference type="Pfam" id="PF03975">
    <property type="entry name" value="CheD"/>
    <property type="match status" value="1"/>
</dbReference>
<evidence type="ECO:0000313" key="4">
    <source>
        <dbReference type="EMBL" id="SDE02103.1"/>
    </source>
</evidence>
<dbReference type="Proteomes" id="UP000199603">
    <property type="component" value="Unassembled WGS sequence"/>
</dbReference>
<name>A0A1G6ZI45_9GAMM</name>
<dbReference type="RefSeq" id="WP_091245016.1">
    <property type="nucleotide sequence ID" value="NZ_FNAG01000014.1"/>
</dbReference>
<evidence type="ECO:0000256" key="2">
    <source>
        <dbReference type="ARBA" id="ARBA00022801"/>
    </source>
</evidence>
<keyword evidence="5" id="KW-1185">Reference proteome</keyword>
<keyword evidence="1 3" id="KW-0145">Chemotaxis</keyword>
<dbReference type="GO" id="GO:0006935">
    <property type="term" value="P:chemotaxis"/>
    <property type="evidence" value="ECO:0007669"/>
    <property type="project" value="UniProtKB-UniRule"/>
</dbReference>
<dbReference type="Gene3D" id="3.30.1330.200">
    <property type="match status" value="1"/>
</dbReference>
<evidence type="ECO:0000256" key="1">
    <source>
        <dbReference type="ARBA" id="ARBA00022500"/>
    </source>
</evidence>
<reference evidence="4 5" key="1">
    <citation type="submission" date="2016-10" db="EMBL/GenBank/DDBJ databases">
        <authorList>
            <person name="de Groot N.N."/>
        </authorList>
    </citation>
    <scope>NUCLEOTIDE SEQUENCE [LARGE SCALE GENOMIC DNA]</scope>
    <source>
        <strain evidence="4 5">DSM 16957</strain>
    </source>
</reference>
<dbReference type="InterPro" id="IPR005659">
    <property type="entry name" value="Chemorcpt_Glu_NH3ase_CheD"/>
</dbReference>
<evidence type="ECO:0000313" key="5">
    <source>
        <dbReference type="Proteomes" id="UP000199603"/>
    </source>
</evidence>
<dbReference type="HAMAP" id="MF_01440">
    <property type="entry name" value="CheD"/>
    <property type="match status" value="1"/>
</dbReference>
<proteinExistence type="inferred from homology"/>
<comment type="similarity">
    <text evidence="3">Belongs to the CheD family.</text>
</comment>
<dbReference type="STRING" id="265719.SAMN04488509_11411"/>
<gene>
    <name evidence="3" type="primary">cheD</name>
    <name evidence="4" type="ORF">SAMN04488509_11411</name>
</gene>
<dbReference type="CDD" id="cd16352">
    <property type="entry name" value="CheD"/>
    <property type="match status" value="1"/>
</dbReference>
<dbReference type="GO" id="GO:0050568">
    <property type="term" value="F:protein-glutamine glutaminase activity"/>
    <property type="evidence" value="ECO:0007669"/>
    <property type="project" value="UniProtKB-UniRule"/>
</dbReference>
<sequence>MSTDADHSPPIVLMPGQWAIRWGQGVIETLLGSCVALTLWDPLTLTGACCHFILPEEKTRPRSAEKEGAAGKFGRAVVPLMWAELAARGIPRERCVHKLFGGGRMFAPAAGDIGADNIACVRALVDAAGITLAAESVGGDGHRRISFDVATGVVAVQFHPVSPAFCEPTP</sequence>
<comment type="function">
    <text evidence="3">Probably deamidates glutamine residues to glutamate on methyl-accepting chemotaxis receptors (MCPs), playing an important role in chemotaxis.</text>
</comment>
<dbReference type="PANTHER" id="PTHR35147">
    <property type="entry name" value="CHEMORECEPTOR GLUTAMINE DEAMIDASE CHED-RELATED"/>
    <property type="match status" value="1"/>
</dbReference>
<dbReference type="EC" id="3.5.1.44" evidence="3"/>
<dbReference type="OrthoDB" id="7838801at2"/>
<dbReference type="InterPro" id="IPR011324">
    <property type="entry name" value="Cytotoxic_necrot_fac-like_cat"/>
</dbReference>
<organism evidence="4 5">
    <name type="scientific">Aquimonas voraii</name>
    <dbReference type="NCBI Taxonomy" id="265719"/>
    <lineage>
        <taxon>Bacteria</taxon>
        <taxon>Pseudomonadati</taxon>
        <taxon>Pseudomonadota</taxon>
        <taxon>Gammaproteobacteria</taxon>
        <taxon>Lysobacterales</taxon>
        <taxon>Lysobacteraceae</taxon>
        <taxon>Aquimonas</taxon>
    </lineage>
</organism>